<evidence type="ECO:0000259" key="4">
    <source>
        <dbReference type="PROSITE" id="PS01124"/>
    </source>
</evidence>
<reference evidence="5 6" key="1">
    <citation type="submission" date="2023-08" db="EMBL/GenBank/DDBJ databases">
        <authorList>
            <person name="Park J.-S."/>
        </authorList>
    </citation>
    <scope>NUCLEOTIDE SEQUENCE [LARGE SCALE GENOMIC DNA]</scope>
    <source>
        <strain evidence="5 6">2205SS18-9</strain>
    </source>
</reference>
<dbReference type="InterPro" id="IPR054015">
    <property type="entry name" value="ExsA-like_N"/>
</dbReference>
<evidence type="ECO:0000256" key="1">
    <source>
        <dbReference type="ARBA" id="ARBA00023015"/>
    </source>
</evidence>
<keyword evidence="3" id="KW-0804">Transcription</keyword>
<keyword evidence="6" id="KW-1185">Reference proteome</keyword>
<dbReference type="PROSITE" id="PS00041">
    <property type="entry name" value="HTH_ARAC_FAMILY_1"/>
    <property type="match status" value="1"/>
</dbReference>
<dbReference type="SUPFAM" id="SSF46689">
    <property type="entry name" value="Homeodomain-like"/>
    <property type="match status" value="2"/>
</dbReference>
<dbReference type="Pfam" id="PF12833">
    <property type="entry name" value="HTH_18"/>
    <property type="match status" value="1"/>
</dbReference>
<proteinExistence type="predicted"/>
<protein>
    <submittedName>
        <fullName evidence="5">AraC family transcriptional regulator</fullName>
    </submittedName>
</protein>
<dbReference type="InterPro" id="IPR018062">
    <property type="entry name" value="HTH_AraC-typ_CS"/>
</dbReference>
<dbReference type="Pfam" id="PF22200">
    <property type="entry name" value="ExsA_N"/>
    <property type="match status" value="1"/>
</dbReference>
<accession>A0ABT9J339</accession>
<dbReference type="PANTHER" id="PTHR43280">
    <property type="entry name" value="ARAC-FAMILY TRANSCRIPTIONAL REGULATOR"/>
    <property type="match status" value="1"/>
</dbReference>
<dbReference type="Proteomes" id="UP001231941">
    <property type="component" value="Unassembled WGS sequence"/>
</dbReference>
<keyword evidence="1" id="KW-0805">Transcription regulation</keyword>
<keyword evidence="2" id="KW-0238">DNA-binding</keyword>
<evidence type="ECO:0000313" key="6">
    <source>
        <dbReference type="Proteomes" id="UP001231941"/>
    </source>
</evidence>
<dbReference type="InterPro" id="IPR020449">
    <property type="entry name" value="Tscrpt_reg_AraC-type_HTH"/>
</dbReference>
<evidence type="ECO:0000256" key="2">
    <source>
        <dbReference type="ARBA" id="ARBA00023125"/>
    </source>
</evidence>
<dbReference type="Gene3D" id="1.10.10.60">
    <property type="entry name" value="Homeodomain-like"/>
    <property type="match status" value="2"/>
</dbReference>
<dbReference type="PROSITE" id="PS01124">
    <property type="entry name" value="HTH_ARAC_FAMILY_2"/>
    <property type="match status" value="1"/>
</dbReference>
<dbReference type="SMART" id="SM00342">
    <property type="entry name" value="HTH_ARAC"/>
    <property type="match status" value="1"/>
</dbReference>
<dbReference type="EMBL" id="JAVAMP010000011">
    <property type="protein sequence ID" value="MDP5276041.1"/>
    <property type="molecule type" value="Genomic_DNA"/>
</dbReference>
<sequence length="300" mass="34996">MIPINESLKKNKPAIIGEPSFLNYKGYTVFSRFTFDRFHRFPKGYFQDEACFIFAEQGAFNLRSPYHLYEVNKSQGVLLKCMDYFLESPSKQHMNSSIELVGVFLYPEMIQEVMKFETIESEFVENFYGSGVPIDNIITNFKESLQYLFDNPRLANELMIKTKLIEFVLLMVYSGQAPNLNEFLSALFKSHTLDFKKTIVANLYSDLSLEEWAHLTGVSLATFKRIFKEIYGSSPMKYLTERKLERSCELLVQTDRSIMDIALESGFNSLGTFNRNFKSHYKLTPSEFRKQKKNERELTI</sequence>
<feature type="domain" description="HTH araC/xylS-type" evidence="4">
    <location>
        <begin position="193"/>
        <end position="291"/>
    </location>
</feature>
<dbReference type="PANTHER" id="PTHR43280:SF11">
    <property type="entry name" value="RCS-SPECIFIC HTH-TYPE TRANSCRIPTIONAL ACTIVATOR RCLR"/>
    <property type="match status" value="1"/>
</dbReference>
<name>A0ABT9J339_9BACL</name>
<organism evidence="5 6">
    <name type="scientific">Chengkuizengella axinellae</name>
    <dbReference type="NCBI Taxonomy" id="3064388"/>
    <lineage>
        <taxon>Bacteria</taxon>
        <taxon>Bacillati</taxon>
        <taxon>Bacillota</taxon>
        <taxon>Bacilli</taxon>
        <taxon>Bacillales</taxon>
        <taxon>Paenibacillaceae</taxon>
        <taxon>Chengkuizengella</taxon>
    </lineage>
</organism>
<comment type="caution">
    <text evidence="5">The sequence shown here is derived from an EMBL/GenBank/DDBJ whole genome shotgun (WGS) entry which is preliminary data.</text>
</comment>
<gene>
    <name evidence="5" type="ORF">Q5Y73_18230</name>
</gene>
<evidence type="ECO:0000256" key="3">
    <source>
        <dbReference type="ARBA" id="ARBA00023163"/>
    </source>
</evidence>
<dbReference type="RefSeq" id="WP_305993347.1">
    <property type="nucleotide sequence ID" value="NZ_JAVAMP010000011.1"/>
</dbReference>
<dbReference type="PRINTS" id="PR00032">
    <property type="entry name" value="HTHARAC"/>
</dbReference>
<dbReference type="InterPro" id="IPR018060">
    <property type="entry name" value="HTH_AraC"/>
</dbReference>
<evidence type="ECO:0000313" key="5">
    <source>
        <dbReference type="EMBL" id="MDP5276041.1"/>
    </source>
</evidence>
<dbReference type="InterPro" id="IPR009057">
    <property type="entry name" value="Homeodomain-like_sf"/>
</dbReference>